<evidence type="ECO:0000313" key="8">
    <source>
        <dbReference type="Proteomes" id="UP000030161"/>
    </source>
</evidence>
<evidence type="ECO:0000256" key="1">
    <source>
        <dbReference type="ARBA" id="ARBA00004123"/>
    </source>
</evidence>
<feature type="compositionally biased region" description="Polar residues" evidence="6">
    <location>
        <begin position="11"/>
        <end position="24"/>
    </location>
</feature>
<accession>A0AB34PR71</accession>
<feature type="region of interest" description="Disordered" evidence="6">
    <location>
        <begin position="1"/>
        <end position="77"/>
    </location>
</feature>
<dbReference type="InterPro" id="IPR051431">
    <property type="entry name" value="TFIID_subunit_9"/>
</dbReference>
<keyword evidence="5" id="KW-0539">Nucleus</keyword>
<dbReference type="AlphaFoldDB" id="A0AB34PR71"/>
<dbReference type="FunFam" id="1.10.20.10:FF:000064">
    <property type="entry name" value="Transcription initiation factor TFIID subunit 9"/>
    <property type="match status" value="1"/>
</dbReference>
<protein>
    <submittedName>
        <fullName evidence="7">Transcription initiation factor TFIID subunit 9B</fullName>
    </submittedName>
</protein>
<dbReference type="PANTHER" id="PTHR48068">
    <property type="entry name" value="TAF9 RNA POLYMERASE II, TATA BOX-BINDING PROTEIN (TBP)-ASSOCIATED FACTOR"/>
    <property type="match status" value="1"/>
</dbReference>
<dbReference type="CDD" id="cd07979">
    <property type="entry name" value="HFD_TAF9"/>
    <property type="match status" value="1"/>
</dbReference>
<dbReference type="Gene3D" id="1.10.20.10">
    <property type="entry name" value="Histone, subunit A"/>
    <property type="match status" value="1"/>
</dbReference>
<dbReference type="InterPro" id="IPR003162">
    <property type="entry name" value="TFIID-31"/>
</dbReference>
<feature type="compositionally biased region" description="Pro residues" evidence="6">
    <location>
        <begin position="36"/>
        <end position="45"/>
    </location>
</feature>
<keyword evidence="4" id="KW-0804">Transcription</keyword>
<sequence>MSVSAPEDIRPSTSNGDQSNRDTNTPTTSTSASTTAPPPPPPPPQQQQQQQPSSSITTTDNNNNNQTSQQPQEKKEKIIPRDVRLLHLIFATHAVHNYQDHVPLQLMDFAHRYTKSVLKDALVYNDHSKPINANTNLNSNTNATVNTDDIRLAIAARSNYQFKPVPPKELLLELAQERNSRPLPPVIPRWGLNLPPEKYCLTAKDWDSIYDEPDEDNNNQSSQQKNKKLKTK</sequence>
<dbReference type="GO" id="GO:0005669">
    <property type="term" value="C:transcription factor TFIID complex"/>
    <property type="evidence" value="ECO:0007669"/>
    <property type="project" value="TreeGrafter"/>
</dbReference>
<gene>
    <name evidence="7" type="ORF">MG3_04338</name>
</gene>
<dbReference type="GO" id="GO:0000124">
    <property type="term" value="C:SAGA complex"/>
    <property type="evidence" value="ECO:0007669"/>
    <property type="project" value="TreeGrafter"/>
</dbReference>
<evidence type="ECO:0000256" key="5">
    <source>
        <dbReference type="ARBA" id="ARBA00023242"/>
    </source>
</evidence>
<comment type="subcellular location">
    <subcellularLocation>
        <location evidence="1">Nucleus</location>
    </subcellularLocation>
</comment>
<dbReference type="PANTHER" id="PTHR48068:SF4">
    <property type="entry name" value="TATA-BOX BINDING PROTEIN ASSOCIATED FACTOR 9"/>
    <property type="match status" value="1"/>
</dbReference>
<comment type="similarity">
    <text evidence="2">Belongs to the TAF9 family.</text>
</comment>
<dbReference type="Proteomes" id="UP000030161">
    <property type="component" value="Unassembled WGS sequence"/>
</dbReference>
<feature type="compositionally biased region" description="Low complexity" evidence="6">
    <location>
        <begin position="46"/>
        <end position="71"/>
    </location>
</feature>
<comment type="caution">
    <text evidence="7">The sequence shown here is derived from an EMBL/GenBank/DDBJ whole genome shotgun (WGS) entry which is preliminary data.</text>
</comment>
<evidence type="ECO:0000256" key="2">
    <source>
        <dbReference type="ARBA" id="ARBA00007646"/>
    </source>
</evidence>
<organism evidence="7 8">
    <name type="scientific">Candida albicans P78048</name>
    <dbReference type="NCBI Taxonomy" id="1094989"/>
    <lineage>
        <taxon>Eukaryota</taxon>
        <taxon>Fungi</taxon>
        <taxon>Dikarya</taxon>
        <taxon>Ascomycota</taxon>
        <taxon>Saccharomycotina</taxon>
        <taxon>Pichiomycetes</taxon>
        <taxon>Debaryomycetaceae</taxon>
        <taxon>Candida/Lodderomyces clade</taxon>
        <taxon>Candida</taxon>
    </lineage>
</organism>
<feature type="region of interest" description="Disordered" evidence="6">
    <location>
        <begin position="210"/>
        <end position="232"/>
    </location>
</feature>
<name>A0AB34PR71_CANAX</name>
<reference evidence="7 8" key="1">
    <citation type="submission" date="2013-12" db="EMBL/GenBank/DDBJ databases">
        <title>The Genome Sequence of Candida albicans P78048.</title>
        <authorList>
            <consortium name="The Broad Institute Genome Sequencing Platform"/>
            <consortium name="The Broad Institute Genome Sequencing Center for Infectious Disease"/>
            <person name="Cuomo C."/>
            <person name="Bennett R."/>
            <person name="Hirakawa M."/>
            <person name="Noverr M."/>
            <person name="Mitchell A."/>
            <person name="Young S.K."/>
            <person name="Zeng Q."/>
            <person name="Gargeya S."/>
            <person name="Fitzgerald M."/>
            <person name="Abouelleil A."/>
            <person name="Alvarado L."/>
            <person name="Berlin A.M."/>
            <person name="Chapman S.B."/>
            <person name="Dewar J."/>
            <person name="Goldberg J."/>
            <person name="Griggs A."/>
            <person name="Gujja S."/>
            <person name="Hansen M."/>
            <person name="Howarth C."/>
            <person name="Imamovic A."/>
            <person name="Larimer J."/>
            <person name="McCowan C."/>
            <person name="Murphy C."/>
            <person name="Pearson M."/>
            <person name="Priest M."/>
            <person name="Roberts A."/>
            <person name="Saif S."/>
            <person name="Shea T."/>
            <person name="Sykes S."/>
            <person name="Wortman J."/>
            <person name="Nusbaum C."/>
            <person name="Birren B."/>
        </authorList>
    </citation>
    <scope>NUCLEOTIDE SEQUENCE [LARGE SCALE GENOMIC DNA]</scope>
    <source>
        <strain evidence="7 8">P78048</strain>
    </source>
</reference>
<dbReference type="GO" id="GO:0046982">
    <property type="term" value="F:protein heterodimerization activity"/>
    <property type="evidence" value="ECO:0007669"/>
    <property type="project" value="InterPro"/>
</dbReference>
<dbReference type="EMBL" id="AJIX01000031">
    <property type="protein sequence ID" value="KGR07783.1"/>
    <property type="molecule type" value="Genomic_DNA"/>
</dbReference>
<proteinExistence type="inferred from homology"/>
<dbReference type="Pfam" id="PF02291">
    <property type="entry name" value="TFIID-31kDa"/>
    <property type="match status" value="1"/>
</dbReference>
<keyword evidence="3" id="KW-0805">Transcription regulation</keyword>
<feature type="compositionally biased region" description="Low complexity" evidence="6">
    <location>
        <begin position="25"/>
        <end position="35"/>
    </location>
</feature>
<dbReference type="GO" id="GO:0051123">
    <property type="term" value="P:RNA polymerase II preinitiation complex assembly"/>
    <property type="evidence" value="ECO:0007669"/>
    <property type="project" value="TreeGrafter"/>
</dbReference>
<evidence type="ECO:0000313" key="7">
    <source>
        <dbReference type="EMBL" id="KGR07783.1"/>
    </source>
</evidence>
<evidence type="ECO:0000256" key="4">
    <source>
        <dbReference type="ARBA" id="ARBA00023163"/>
    </source>
</evidence>
<evidence type="ECO:0000256" key="3">
    <source>
        <dbReference type="ARBA" id="ARBA00023015"/>
    </source>
</evidence>
<evidence type="ECO:0000256" key="6">
    <source>
        <dbReference type="SAM" id="MobiDB-lite"/>
    </source>
</evidence>
<dbReference type="GO" id="GO:0003713">
    <property type="term" value="F:transcription coactivator activity"/>
    <property type="evidence" value="ECO:0007669"/>
    <property type="project" value="TreeGrafter"/>
</dbReference>
<dbReference type="SUPFAM" id="SSF47113">
    <property type="entry name" value="Histone-fold"/>
    <property type="match status" value="1"/>
</dbReference>
<dbReference type="InterPro" id="IPR009072">
    <property type="entry name" value="Histone-fold"/>
</dbReference>
<dbReference type="GO" id="GO:0016251">
    <property type="term" value="F:RNA polymerase II general transcription initiation factor activity"/>
    <property type="evidence" value="ECO:0007669"/>
    <property type="project" value="TreeGrafter"/>
</dbReference>